<dbReference type="AlphaFoldDB" id="A0A4D6LCP3"/>
<feature type="region of interest" description="Disordered" evidence="2">
    <location>
        <begin position="128"/>
        <end position="151"/>
    </location>
</feature>
<feature type="compositionally biased region" description="Low complexity" evidence="2">
    <location>
        <begin position="1"/>
        <end position="23"/>
    </location>
</feature>
<evidence type="ECO:0000256" key="2">
    <source>
        <dbReference type="SAM" id="MobiDB-lite"/>
    </source>
</evidence>
<feature type="coiled-coil region" evidence="1">
    <location>
        <begin position="483"/>
        <end position="556"/>
    </location>
</feature>
<keyword evidence="1" id="KW-0175">Coiled coil</keyword>
<keyword evidence="4" id="KW-1185">Reference proteome</keyword>
<proteinExistence type="predicted"/>
<evidence type="ECO:0000313" key="3">
    <source>
        <dbReference type="EMBL" id="QCD86361.1"/>
    </source>
</evidence>
<organism evidence="3 4">
    <name type="scientific">Vigna unguiculata</name>
    <name type="common">Cowpea</name>
    <dbReference type="NCBI Taxonomy" id="3917"/>
    <lineage>
        <taxon>Eukaryota</taxon>
        <taxon>Viridiplantae</taxon>
        <taxon>Streptophyta</taxon>
        <taxon>Embryophyta</taxon>
        <taxon>Tracheophyta</taxon>
        <taxon>Spermatophyta</taxon>
        <taxon>Magnoliopsida</taxon>
        <taxon>eudicotyledons</taxon>
        <taxon>Gunneridae</taxon>
        <taxon>Pentapetalae</taxon>
        <taxon>rosids</taxon>
        <taxon>fabids</taxon>
        <taxon>Fabales</taxon>
        <taxon>Fabaceae</taxon>
        <taxon>Papilionoideae</taxon>
        <taxon>50 kb inversion clade</taxon>
        <taxon>NPAAA clade</taxon>
        <taxon>indigoferoid/millettioid clade</taxon>
        <taxon>Phaseoleae</taxon>
        <taxon>Vigna</taxon>
    </lineage>
</organism>
<protein>
    <submittedName>
        <fullName evidence="3">Uncharacterized protein</fullName>
    </submittedName>
</protein>
<sequence>MSSSSDTVSLSSSSSGSMQSWGSVGRRLEEESTSPVAMVERMPMEIVTEVREDPPEEIAESSWPAKVGYDWVAADVRNQSSLFRWSRLLNSWLNCTPVMTKGVDRGIVSLERARSSRLGEPYHCSNYQTPRLNEDSNNQHQFPSQPRLGEPFSPKRALLSLRTPKPLAWARSRAQNSQVSSRPRLGECLLPERETMSLNPFPGHLGEDHEPEPIVRLYNSRLGEVDPLGRDLQGFDDALQSMPSNSRLDAFSQSFKHFKDGYFKVVVKEGGKLHFFNAYGSTKFPFSWTGSPYRHKNMSTDELSAADREVVEVLMKFIDKLPTKGLVRVYNSVHSIIDIEGHMAQAGKKNLTLFQALRKEKVVKAKAVGNTEVPNLQESFVDVHVHGGTKRKAELLARPGKGKDVEKVRAALLGQGSSSGAKGPKAGLIELSKPAVRKDIAINLPEIVINSIDSVEPDHLVRTMVEFGSKALILSRWVGSLYRREVKERNREKMEDLQEKVDKFAEERAAWKKEREGWEEEKKRLGTWKVRCLDSETKLNGRIADLKADYDELKEK</sequence>
<evidence type="ECO:0000256" key="1">
    <source>
        <dbReference type="SAM" id="Coils"/>
    </source>
</evidence>
<dbReference type="Proteomes" id="UP000501690">
    <property type="component" value="Linkage Group LG3"/>
</dbReference>
<reference evidence="3 4" key="1">
    <citation type="submission" date="2019-04" db="EMBL/GenBank/DDBJ databases">
        <title>An improved genome assembly and genetic linkage map for asparagus bean, Vigna unguiculata ssp. sesquipedialis.</title>
        <authorList>
            <person name="Xia Q."/>
            <person name="Zhang R."/>
            <person name="Dong Y."/>
        </authorList>
    </citation>
    <scope>NUCLEOTIDE SEQUENCE [LARGE SCALE GENOMIC DNA]</scope>
    <source>
        <tissue evidence="3">Leaf</tissue>
    </source>
</reference>
<dbReference type="EMBL" id="CP039347">
    <property type="protein sequence ID" value="QCD86361.1"/>
    <property type="molecule type" value="Genomic_DNA"/>
</dbReference>
<gene>
    <name evidence="3" type="ORF">DEO72_LG3g882</name>
</gene>
<feature type="region of interest" description="Disordered" evidence="2">
    <location>
        <begin position="1"/>
        <end position="36"/>
    </location>
</feature>
<accession>A0A4D6LCP3</accession>
<evidence type="ECO:0000313" key="4">
    <source>
        <dbReference type="Proteomes" id="UP000501690"/>
    </source>
</evidence>
<feature type="compositionally biased region" description="Polar residues" evidence="2">
    <location>
        <begin position="128"/>
        <end position="144"/>
    </location>
</feature>
<name>A0A4D6LCP3_VIGUN</name>